<feature type="compositionally biased region" description="Basic and acidic residues" evidence="1">
    <location>
        <begin position="270"/>
        <end position="281"/>
    </location>
</feature>
<reference evidence="2 3" key="1">
    <citation type="submission" date="2021-01" db="EMBL/GenBank/DDBJ databases">
        <title>Whole genome shotgun sequence of Actinoplanes couchii NBRC 106145.</title>
        <authorList>
            <person name="Komaki H."/>
            <person name="Tamura T."/>
        </authorList>
    </citation>
    <scope>NUCLEOTIDE SEQUENCE [LARGE SCALE GENOMIC DNA]</scope>
    <source>
        <strain evidence="2 3">NBRC 106145</strain>
    </source>
</reference>
<gene>
    <name evidence="2" type="ORF">Aco03nite_009390</name>
</gene>
<dbReference type="RefSeq" id="WP_203793341.1">
    <property type="nucleotide sequence ID" value="NZ_BAAAQE010000097.1"/>
</dbReference>
<proteinExistence type="predicted"/>
<protein>
    <submittedName>
        <fullName evidence="2">Uncharacterized protein</fullName>
    </submittedName>
</protein>
<evidence type="ECO:0000313" key="3">
    <source>
        <dbReference type="Proteomes" id="UP000612282"/>
    </source>
</evidence>
<feature type="region of interest" description="Disordered" evidence="1">
    <location>
        <begin position="213"/>
        <end position="281"/>
    </location>
</feature>
<feature type="compositionally biased region" description="Low complexity" evidence="1">
    <location>
        <begin position="229"/>
        <end position="240"/>
    </location>
</feature>
<dbReference type="EMBL" id="BOMG01000021">
    <property type="protein sequence ID" value="GID52535.1"/>
    <property type="molecule type" value="Genomic_DNA"/>
</dbReference>
<accession>A0ABQ3X1Z0</accession>
<keyword evidence="3" id="KW-1185">Reference proteome</keyword>
<name>A0ABQ3X1Z0_9ACTN</name>
<feature type="compositionally biased region" description="Basic and acidic residues" evidence="1">
    <location>
        <begin position="241"/>
        <end position="250"/>
    </location>
</feature>
<dbReference type="Proteomes" id="UP000612282">
    <property type="component" value="Unassembled WGS sequence"/>
</dbReference>
<evidence type="ECO:0000313" key="2">
    <source>
        <dbReference type="EMBL" id="GID52535.1"/>
    </source>
</evidence>
<evidence type="ECO:0000256" key="1">
    <source>
        <dbReference type="SAM" id="MobiDB-lite"/>
    </source>
</evidence>
<organism evidence="2 3">
    <name type="scientific">Actinoplanes couchii</name>
    <dbReference type="NCBI Taxonomy" id="403638"/>
    <lineage>
        <taxon>Bacteria</taxon>
        <taxon>Bacillati</taxon>
        <taxon>Actinomycetota</taxon>
        <taxon>Actinomycetes</taxon>
        <taxon>Micromonosporales</taxon>
        <taxon>Micromonosporaceae</taxon>
        <taxon>Actinoplanes</taxon>
    </lineage>
</organism>
<comment type="caution">
    <text evidence="2">The sequence shown here is derived from an EMBL/GenBank/DDBJ whole genome shotgun (WGS) entry which is preliminary data.</text>
</comment>
<sequence length="281" mass="32491">MSSWGEQGQPPAGSYPPFDRCRRCGGRESDVWAGHQGTWRLWQLAWTPRGQVWQCVRCFAVADLDDSAYDFDPRVPPAGRDQGLAAIRVLQRIILGLRHSQEGPVDPEDLYELCRPYFHSGWCVRDVIHALNQTPEGTPHPDTGWADRLPRKQLLYRVLRRLREWRWADRDQDDDIMPGGWAEMRRAMQALAERQQNHAKARDEGWAQRLRESQAGPGLGREEARRAARAATAQQRVVRAQSERQERAEQARTAQQARDQRQDQLTGLADLDRRLTDDDRW</sequence>